<evidence type="ECO:0000313" key="23">
    <source>
        <dbReference type="CGD" id="CAL0000171019"/>
    </source>
</evidence>
<dbReference type="GO" id="GO:0098552">
    <property type="term" value="C:side of membrane"/>
    <property type="evidence" value="ECO:0007669"/>
    <property type="project" value="UniProtKB-KW"/>
</dbReference>
<feature type="active site" description="Proton donor" evidence="17">
    <location>
        <position position="151"/>
    </location>
</feature>
<keyword evidence="20" id="KW-0812">Transmembrane</keyword>
<keyword evidence="6" id="KW-0808">Transferase</keyword>
<keyword evidence="4" id="KW-0336">GPI-anchor</keyword>
<evidence type="ECO:0000256" key="9">
    <source>
        <dbReference type="ARBA" id="ARBA00023136"/>
    </source>
</evidence>
<evidence type="ECO:0000256" key="5">
    <source>
        <dbReference type="ARBA" id="ARBA00022676"/>
    </source>
</evidence>
<reference evidence="24 25" key="1">
    <citation type="journal article" date="2009" name="Genome Res.">
        <title>Comparative genomics of the fungal pathogens Candida dubliniensis and Candida albicans.</title>
        <authorList>
            <person name="Jackson A.P."/>
            <person name="Gamble J.A."/>
            <person name="Yeomans T."/>
            <person name="Moran G.P."/>
            <person name="Saunders D."/>
            <person name="Harris D."/>
            <person name="Aslett M."/>
            <person name="Barrell J.F."/>
            <person name="Butler G."/>
            <person name="Citiulo F."/>
            <person name="Coleman D.C."/>
            <person name="de Groot P.W.J."/>
            <person name="Goodwin T.J."/>
            <person name="Quail M.A."/>
            <person name="McQuillan J."/>
            <person name="Munro C.A."/>
            <person name="Pain A."/>
            <person name="Poulter R.T."/>
            <person name="Rajandream M.A."/>
            <person name="Renauld H."/>
            <person name="Spiering M.J."/>
            <person name="Tivey A."/>
            <person name="Gow N.A.R."/>
            <person name="Barrell B."/>
            <person name="Sullivan D.J."/>
            <person name="Berriman M."/>
        </authorList>
    </citation>
    <scope>NUCLEOTIDE SEQUENCE [LARGE SCALE GENOMIC DNA]</scope>
    <source>
        <strain evidence="25">CD36 / ATCC MYA-646 / CBS 7987 / NCPF 3949 / NRRL Y-17841</strain>
    </source>
</reference>
<comment type="catalytic activity">
    <reaction evidence="1">
        <text>Random endo-hydrolysis of N-acetyl-beta-D-glucosaminide (1-&gt;4)-beta-linkages in chitin and chitodextrins.</text>
        <dbReference type="EC" id="3.2.1.14"/>
    </reaction>
</comment>
<evidence type="ECO:0000256" key="3">
    <source>
        <dbReference type="ARBA" id="ARBA00004589"/>
    </source>
</evidence>
<evidence type="ECO:0000256" key="6">
    <source>
        <dbReference type="ARBA" id="ARBA00022679"/>
    </source>
</evidence>
<evidence type="ECO:0000256" key="13">
    <source>
        <dbReference type="ARBA" id="ARBA00023295"/>
    </source>
</evidence>
<dbReference type="PIRSF" id="PIRSF037299">
    <property type="entry name" value="Glycosidase_CRH1_prd"/>
    <property type="match status" value="1"/>
</dbReference>
<name>B9WI23_CANDC</name>
<dbReference type="PANTHER" id="PTHR10963:SF68">
    <property type="entry name" value="GLYCOSIDASE CRH1-RELATED"/>
    <property type="match status" value="1"/>
</dbReference>
<dbReference type="RefSeq" id="XP_002420735.1">
    <property type="nucleotide sequence ID" value="XM_002420690.1"/>
</dbReference>
<dbReference type="HOGENOM" id="CLU_027506_2_1_1"/>
<dbReference type="Pfam" id="PF00722">
    <property type="entry name" value="Glyco_hydro_16"/>
    <property type="match status" value="1"/>
</dbReference>
<dbReference type="KEGG" id="cdu:CD36_54410"/>
<evidence type="ECO:0000256" key="21">
    <source>
        <dbReference type="SAM" id="SignalP"/>
    </source>
</evidence>
<comment type="subcellular location">
    <subcellularLocation>
        <location evidence="2">Cell envelope</location>
    </subcellularLocation>
    <subcellularLocation>
        <location evidence="3">Membrane</location>
        <topology evidence="3">Lipid-anchor</topology>
        <topology evidence="3">GPI-anchor</topology>
    </subcellularLocation>
</comment>
<evidence type="ECO:0000256" key="14">
    <source>
        <dbReference type="ARBA" id="ARBA00023316"/>
    </source>
</evidence>
<keyword evidence="14" id="KW-0961">Cell wall biogenesis/degradation</keyword>
<dbReference type="Proteomes" id="UP000002605">
    <property type="component" value="Chromosome 5"/>
</dbReference>
<dbReference type="CGD" id="CAL0000171019">
    <property type="gene designation" value="Cd36_54410"/>
</dbReference>
<dbReference type="InterPro" id="IPR017168">
    <property type="entry name" value="CHR-like"/>
</dbReference>
<dbReference type="EMBL" id="FM992692">
    <property type="protein sequence ID" value="CAX41820.1"/>
    <property type="molecule type" value="Genomic_DNA"/>
</dbReference>
<evidence type="ECO:0000256" key="15">
    <source>
        <dbReference type="ARBA" id="ARBA00038074"/>
    </source>
</evidence>
<feature type="active site" description="Nucleophile" evidence="17">
    <location>
        <position position="146"/>
    </location>
</feature>
<feature type="compositionally biased region" description="Acidic residues" evidence="19">
    <location>
        <begin position="27"/>
        <end position="42"/>
    </location>
</feature>
<evidence type="ECO:0000313" key="25">
    <source>
        <dbReference type="Proteomes" id="UP000002605"/>
    </source>
</evidence>
<feature type="domain" description="GH16" evidence="22">
    <location>
        <begin position="37"/>
        <end position="278"/>
    </location>
</feature>
<dbReference type="GO" id="GO:0005975">
    <property type="term" value="P:carbohydrate metabolic process"/>
    <property type="evidence" value="ECO:0007669"/>
    <property type="project" value="InterPro"/>
</dbReference>
<organism evidence="24 25">
    <name type="scientific">Candida dubliniensis (strain CD36 / ATCC MYA-646 / CBS 7987 / NCPF 3949 / NRRL Y-17841)</name>
    <name type="common">Yeast</name>
    <dbReference type="NCBI Taxonomy" id="573826"/>
    <lineage>
        <taxon>Eukaryota</taxon>
        <taxon>Fungi</taxon>
        <taxon>Dikarya</taxon>
        <taxon>Ascomycota</taxon>
        <taxon>Saccharomycotina</taxon>
        <taxon>Pichiomycetes</taxon>
        <taxon>Debaryomycetaceae</taxon>
        <taxon>Candida/Lodderomyces clade</taxon>
        <taxon>Candida</taxon>
    </lineage>
</organism>
<dbReference type="InterPro" id="IPR013320">
    <property type="entry name" value="ConA-like_dom_sf"/>
</dbReference>
<feature type="disulfide bond" evidence="18">
    <location>
        <begin position="51"/>
        <end position="59"/>
    </location>
</feature>
<feature type="compositionally biased region" description="Acidic residues" evidence="19">
    <location>
        <begin position="384"/>
        <end position="398"/>
    </location>
</feature>
<keyword evidence="13 24" id="KW-0326">Glycosidase</keyword>
<evidence type="ECO:0000256" key="19">
    <source>
        <dbReference type="SAM" id="MobiDB-lite"/>
    </source>
</evidence>
<sequence>MYKSIITFLILFLRYVLSESIDNLYEEKEEDDDNDGYDDNNSDYDGQRQKCNPYRDKSCLANDEALGRKIFESFAEGTKYFTITSSTRGIRFGAEGLALTIQDEFDNPALVSSFYIMYGKVEAEIRGAAGKGIISSFYLQSDDLDEIDVVEIFGSDPYEFQTNFFIKGNTTTYDRGRYHEMHPSPLSEFHKYGIEWSPDLITWYLDDKPVRMLGRRNKHGLPCSPMFLKFSLWSVEEDDEGTIAWAGGAAKFSEGPFTMHIKNLKVQDYSKALSYTYGNLHDGNWLDLRADGGYLYEGHKYCRPPKMLEKSKPTSKTATGEKQVFTSSKLQKIVTTAINKERITSLSYIPSATNSPTTWDQLSEWETEEDEMGMGTGTGTGTDGTDENEESDNDDNEESITATPRKVSTRRLNILTQSPQLSQNESKVATKITNTTTKNIHNTTISVKISKIDSKKIEATSIYYSSSTPQPTSRARMPYNIFFNYPGKENSRFKSGVSSILSTSFTGVVIAEILVIVVLLL</sequence>
<dbReference type="OrthoDB" id="4781at2759"/>
<keyword evidence="20" id="KW-1133">Transmembrane helix</keyword>
<comment type="similarity">
    <text evidence="15">Belongs to the glycosyl hydrolase 16 family. CRH1 subfamily.</text>
</comment>
<dbReference type="PROSITE" id="PS51762">
    <property type="entry name" value="GH16_2"/>
    <property type="match status" value="1"/>
</dbReference>
<feature type="chain" id="PRO_5002894189" description="Crh-like protein" evidence="21">
    <location>
        <begin position="19"/>
        <end position="521"/>
    </location>
</feature>
<dbReference type="PANTHER" id="PTHR10963">
    <property type="entry name" value="GLYCOSYL HYDROLASE-RELATED"/>
    <property type="match status" value="1"/>
</dbReference>
<dbReference type="GO" id="GO:0031505">
    <property type="term" value="P:fungal-type cell wall organization"/>
    <property type="evidence" value="ECO:0007669"/>
    <property type="project" value="UniProtKB-ARBA"/>
</dbReference>
<accession>B9WI23</accession>
<dbReference type="GeneID" id="8048392"/>
<evidence type="ECO:0000256" key="7">
    <source>
        <dbReference type="ARBA" id="ARBA00022729"/>
    </source>
</evidence>
<gene>
    <name evidence="23" type="ordered locus">Cd36_54410</name>
    <name evidence="24" type="ORF">CD36_54410</name>
</gene>
<dbReference type="GO" id="GO:0009277">
    <property type="term" value="C:fungal-type cell wall"/>
    <property type="evidence" value="ECO:0007669"/>
    <property type="project" value="TreeGrafter"/>
</dbReference>
<dbReference type="SUPFAM" id="SSF49899">
    <property type="entry name" value="Concanavalin A-like lectins/glucanases"/>
    <property type="match status" value="1"/>
</dbReference>
<evidence type="ECO:0000256" key="4">
    <source>
        <dbReference type="ARBA" id="ARBA00022622"/>
    </source>
</evidence>
<keyword evidence="7 21" id="KW-0732">Signal</keyword>
<proteinExistence type="inferred from homology"/>
<evidence type="ECO:0000313" key="24">
    <source>
        <dbReference type="EMBL" id="CAX41820.1"/>
    </source>
</evidence>
<keyword evidence="10 18" id="KW-1015">Disulfide bond</keyword>
<keyword evidence="12" id="KW-0449">Lipoprotein</keyword>
<evidence type="ECO:0000256" key="1">
    <source>
        <dbReference type="ARBA" id="ARBA00000822"/>
    </source>
</evidence>
<keyword evidence="9 16" id="KW-0472">Membrane</keyword>
<dbReference type="InterPro" id="IPR000757">
    <property type="entry name" value="Beta-glucanase-like"/>
</dbReference>
<evidence type="ECO:0000256" key="16">
    <source>
        <dbReference type="PIRNR" id="PIRNR037299"/>
    </source>
</evidence>
<feature type="region of interest" description="Disordered" evidence="19">
    <location>
        <begin position="365"/>
        <end position="408"/>
    </location>
</feature>
<dbReference type="AlphaFoldDB" id="B9WI23"/>
<evidence type="ECO:0000256" key="11">
    <source>
        <dbReference type="ARBA" id="ARBA00023180"/>
    </source>
</evidence>
<dbReference type="GO" id="GO:0016757">
    <property type="term" value="F:glycosyltransferase activity"/>
    <property type="evidence" value="ECO:0007669"/>
    <property type="project" value="UniProtKB-KW"/>
</dbReference>
<dbReference type="Gene3D" id="2.60.120.200">
    <property type="match status" value="1"/>
</dbReference>
<evidence type="ECO:0000259" key="22">
    <source>
        <dbReference type="PROSITE" id="PS51762"/>
    </source>
</evidence>
<evidence type="ECO:0000256" key="2">
    <source>
        <dbReference type="ARBA" id="ARBA00004196"/>
    </source>
</evidence>
<protein>
    <recommendedName>
        <fullName evidence="16">Crh-like protein</fullName>
        <ecNumber evidence="16">3.2.-.-</ecNumber>
    </recommendedName>
</protein>
<evidence type="ECO:0000256" key="17">
    <source>
        <dbReference type="PIRSR" id="PIRSR037299-1"/>
    </source>
</evidence>
<keyword evidence="11" id="KW-0325">Glycoprotein</keyword>
<dbReference type="CAZy" id="GH16">
    <property type="family name" value="Glycoside Hydrolase Family 16"/>
</dbReference>
<keyword evidence="8 16" id="KW-0378">Hydrolase</keyword>
<evidence type="ECO:0000256" key="18">
    <source>
        <dbReference type="PIRSR" id="PIRSR037299-2"/>
    </source>
</evidence>
<dbReference type="GO" id="GO:0008843">
    <property type="term" value="F:endochitinase activity"/>
    <property type="evidence" value="ECO:0007669"/>
    <property type="project" value="UniProtKB-EC"/>
</dbReference>
<keyword evidence="5" id="KW-0328">Glycosyltransferase</keyword>
<dbReference type="InterPro" id="IPR050546">
    <property type="entry name" value="Glycosyl_Hydrlase_16"/>
</dbReference>
<evidence type="ECO:0000256" key="10">
    <source>
        <dbReference type="ARBA" id="ARBA00023157"/>
    </source>
</evidence>
<evidence type="ECO:0000256" key="8">
    <source>
        <dbReference type="ARBA" id="ARBA00022801"/>
    </source>
</evidence>
<feature type="transmembrane region" description="Helical" evidence="20">
    <location>
        <begin position="500"/>
        <end position="520"/>
    </location>
</feature>
<dbReference type="CDD" id="cd02183">
    <property type="entry name" value="GH16_fungal_CRH1_transglycosylase"/>
    <property type="match status" value="1"/>
</dbReference>
<dbReference type="eggNOG" id="ENOG502QQ71">
    <property type="taxonomic scope" value="Eukaryota"/>
</dbReference>
<feature type="signal peptide" evidence="21">
    <location>
        <begin position="1"/>
        <end position="18"/>
    </location>
</feature>
<dbReference type="VEuPathDB" id="FungiDB:CD36_54410"/>
<feature type="region of interest" description="Disordered" evidence="19">
    <location>
        <begin position="27"/>
        <end position="48"/>
    </location>
</feature>
<evidence type="ECO:0000256" key="20">
    <source>
        <dbReference type="SAM" id="Phobius"/>
    </source>
</evidence>
<dbReference type="EC" id="3.2.-.-" evidence="16"/>
<keyword evidence="25" id="KW-1185">Reference proteome</keyword>
<evidence type="ECO:0000256" key="12">
    <source>
        <dbReference type="ARBA" id="ARBA00023288"/>
    </source>
</evidence>